<evidence type="ECO:0000256" key="10">
    <source>
        <dbReference type="ARBA" id="ARBA00048287"/>
    </source>
</evidence>
<dbReference type="PRINTS" id="PR01270">
    <property type="entry name" value="HDASUPER"/>
</dbReference>
<dbReference type="GO" id="GO:0031508">
    <property type="term" value="P:pericentric heterochromatin formation"/>
    <property type="evidence" value="ECO:0007669"/>
    <property type="project" value="EnsemblFungi"/>
</dbReference>
<dbReference type="EMBL" id="KB822719">
    <property type="protein sequence ID" value="ETN41580.1"/>
    <property type="molecule type" value="Genomic_DNA"/>
</dbReference>
<dbReference type="GO" id="GO:0033553">
    <property type="term" value="C:rDNA heterochromatin"/>
    <property type="evidence" value="ECO:0007669"/>
    <property type="project" value="EnsemblFungi"/>
</dbReference>
<dbReference type="STRING" id="1220924.W2RZ20"/>
<dbReference type="InterPro" id="IPR000286">
    <property type="entry name" value="HDACs"/>
</dbReference>
<feature type="region of interest" description="Disordered" evidence="12">
    <location>
        <begin position="1"/>
        <end position="69"/>
    </location>
</feature>
<keyword evidence="7 11" id="KW-0805">Transcription regulation</keyword>
<keyword evidence="16" id="KW-1185">Reference proteome</keyword>
<evidence type="ECO:0000256" key="8">
    <source>
        <dbReference type="ARBA" id="ARBA00023163"/>
    </source>
</evidence>
<dbReference type="InterPro" id="IPR017321">
    <property type="entry name" value="Hist_deAcase_II_yeast"/>
</dbReference>
<name>W2RZ20_CYPE1</name>
<dbReference type="EC" id="3.5.1.98" evidence="3 11"/>
<dbReference type="OrthoDB" id="424012at2759"/>
<dbReference type="GO" id="GO:1990342">
    <property type="term" value="C:heterochromatin island"/>
    <property type="evidence" value="ECO:0007669"/>
    <property type="project" value="EnsemblFungi"/>
</dbReference>
<comment type="subcellular location">
    <subcellularLocation>
        <location evidence="1 11">Nucleus</location>
    </subcellularLocation>
</comment>
<dbReference type="GO" id="GO:0070823">
    <property type="term" value="C:HDA1 complex"/>
    <property type="evidence" value="ECO:0007669"/>
    <property type="project" value="EnsemblFungi"/>
</dbReference>
<comment type="catalytic activity">
    <reaction evidence="10 11">
        <text>N(6)-acetyl-L-lysyl-[histone] + H2O = L-lysyl-[histone] + acetate</text>
        <dbReference type="Rhea" id="RHEA:58196"/>
        <dbReference type="Rhea" id="RHEA-COMP:9845"/>
        <dbReference type="Rhea" id="RHEA-COMP:11338"/>
        <dbReference type="ChEBI" id="CHEBI:15377"/>
        <dbReference type="ChEBI" id="CHEBI:29969"/>
        <dbReference type="ChEBI" id="CHEBI:30089"/>
        <dbReference type="ChEBI" id="CHEBI:61930"/>
        <dbReference type="EC" id="3.5.1.98"/>
    </reaction>
</comment>
<dbReference type="PANTHER" id="PTHR10625">
    <property type="entry name" value="HISTONE DEACETYLASE HDAC1-RELATED"/>
    <property type="match status" value="1"/>
</dbReference>
<dbReference type="InterPro" id="IPR037138">
    <property type="entry name" value="His_deacetylse_dom_sf"/>
</dbReference>
<dbReference type="GO" id="GO:0005730">
    <property type="term" value="C:nucleolus"/>
    <property type="evidence" value="ECO:0007669"/>
    <property type="project" value="EnsemblFungi"/>
</dbReference>
<feature type="compositionally biased region" description="Polar residues" evidence="12">
    <location>
        <begin position="1"/>
        <end position="28"/>
    </location>
</feature>
<feature type="domain" description="Arb2-like" evidence="14">
    <location>
        <begin position="471"/>
        <end position="731"/>
    </location>
</feature>
<dbReference type="GO" id="GO:0005721">
    <property type="term" value="C:pericentric heterochromatin"/>
    <property type="evidence" value="ECO:0007669"/>
    <property type="project" value="EnsemblFungi"/>
</dbReference>
<dbReference type="GO" id="GO:0000122">
    <property type="term" value="P:negative regulation of transcription by RNA polymerase II"/>
    <property type="evidence" value="ECO:0007669"/>
    <property type="project" value="EnsemblFungi"/>
</dbReference>
<comment type="similarity">
    <text evidence="2 11">Belongs to the histone deacetylase family. HD type 2 subfamily.</text>
</comment>
<evidence type="ECO:0000256" key="9">
    <source>
        <dbReference type="ARBA" id="ARBA00023242"/>
    </source>
</evidence>
<accession>W2RZ20</accession>
<dbReference type="InterPro" id="IPR023696">
    <property type="entry name" value="Ureohydrolase_dom_sf"/>
</dbReference>
<keyword evidence="8 11" id="KW-0804">Transcription</keyword>
<dbReference type="HOGENOM" id="CLU_007727_4_0_1"/>
<dbReference type="GO" id="GO:1902794">
    <property type="term" value="P:siRNA-independent facultative heterochromatin formation"/>
    <property type="evidence" value="ECO:0007669"/>
    <property type="project" value="EnsemblFungi"/>
</dbReference>
<reference evidence="15 16" key="1">
    <citation type="submission" date="2013-03" db="EMBL/GenBank/DDBJ databases">
        <title>The Genome Sequence of Phialophora europaea CBS 101466.</title>
        <authorList>
            <consortium name="The Broad Institute Genomics Platform"/>
            <person name="Cuomo C."/>
            <person name="de Hoog S."/>
            <person name="Gorbushina A."/>
            <person name="Walker B."/>
            <person name="Young S.K."/>
            <person name="Zeng Q."/>
            <person name="Gargeya S."/>
            <person name="Fitzgerald M."/>
            <person name="Haas B."/>
            <person name="Abouelleil A."/>
            <person name="Allen A.W."/>
            <person name="Alvarado L."/>
            <person name="Arachchi H.M."/>
            <person name="Berlin A.M."/>
            <person name="Chapman S.B."/>
            <person name="Gainer-Dewar J."/>
            <person name="Goldberg J."/>
            <person name="Griggs A."/>
            <person name="Gujja S."/>
            <person name="Hansen M."/>
            <person name="Howarth C."/>
            <person name="Imamovic A."/>
            <person name="Ireland A."/>
            <person name="Larimer J."/>
            <person name="McCowan C."/>
            <person name="Murphy C."/>
            <person name="Pearson M."/>
            <person name="Poon T.W."/>
            <person name="Priest M."/>
            <person name="Roberts A."/>
            <person name="Saif S."/>
            <person name="Shea T."/>
            <person name="Sisk P."/>
            <person name="Sykes S."/>
            <person name="Wortman J."/>
            <person name="Nusbaum C."/>
            <person name="Birren B."/>
        </authorList>
    </citation>
    <scope>NUCLEOTIDE SEQUENCE [LARGE SCALE GENOMIC DNA]</scope>
    <source>
        <strain evidence="15 16">CBS 101466</strain>
    </source>
</reference>
<sequence length="780" mass="85975">MLDSPIQSSLPINNGSRPDNPTVNNLGMGNTPEISHALAEQLDISDSSDDPESYGEEYGDEDSSLEDDSDELRVTMQGLAISSLPTGLCYDERMRYHSEVSATTGENVHPEDPRRIYYIYRELCQAGLVDTGDKADLIVDQPLRRIPAREATRAEVELVHTAPFHWDFVKATADMNDEQLIDLSEDIHMDSIYFNSLSFFSAKLSAGGAVETCKAVFEQKTVKNAIAVIRPPGHHAEVNATMGFCLFNNVCIASRVCQEDFGESCRKILILDWDVHHGNGCQKAFYDNANILYISLHVHMDGKFYPSTQDGAMDKVGTGYGVGKNVNIPWPTKGMGDGDYMYAFQHLVMPIATEFNPDLVIVAAGFDAAAGDELGGCFVTPPCYAHMTHMLMSLANGKVAVCLEGGYNFQAISKSALAVTRTLMGEPPDRLEATRATDRAVETVEKVRHIQSAYWNCLKPKDPHYIVIASPLHDILRQAQAKQLYEKFGMTKLQIFRSGISSSFEEQVLATPEYNKQRVLLVIFHDPPDLYTPGGRTTNLISPHTASIVDGVASYIQWALSQNYGVIDVNIPEYITPAGEDPENLEASVSYASSETDAARLEGEKLINYLYTNYIEPGENERVVLVGVGNAFHAIAKLLSESETLYQNIAAVIGFISVNPVRPVGSNAWITSWYRQNSLIYVADSHSLWKKAQNGKISKRYGNIKETKGNAANDIMQINQKEVESFILTKVGINDDETEDEVDDKGNLVVGSFGTSGAEADMFPGVKNEDVVMSLEGRSF</sequence>
<dbReference type="InterPro" id="IPR019154">
    <property type="entry name" value="Arb2-like_domain"/>
</dbReference>
<evidence type="ECO:0000256" key="5">
    <source>
        <dbReference type="ARBA" id="ARBA00022801"/>
    </source>
</evidence>
<evidence type="ECO:0000256" key="4">
    <source>
        <dbReference type="ARBA" id="ARBA00022491"/>
    </source>
</evidence>
<dbReference type="GO" id="GO:0140720">
    <property type="term" value="C:subtelomeric heterochromatin"/>
    <property type="evidence" value="ECO:0007669"/>
    <property type="project" value="EnsemblFungi"/>
</dbReference>
<dbReference type="InterPro" id="IPR023801">
    <property type="entry name" value="His_deacetylse_dom"/>
</dbReference>
<organism evidence="15 16">
    <name type="scientific">Cyphellophora europaea (strain CBS 101466)</name>
    <name type="common">Phialophora europaea</name>
    <dbReference type="NCBI Taxonomy" id="1220924"/>
    <lineage>
        <taxon>Eukaryota</taxon>
        <taxon>Fungi</taxon>
        <taxon>Dikarya</taxon>
        <taxon>Ascomycota</taxon>
        <taxon>Pezizomycotina</taxon>
        <taxon>Eurotiomycetes</taxon>
        <taxon>Chaetothyriomycetidae</taxon>
        <taxon>Chaetothyriales</taxon>
        <taxon>Cyphellophoraceae</taxon>
        <taxon>Cyphellophora</taxon>
    </lineage>
</organism>
<dbReference type="VEuPathDB" id="FungiDB:HMPREF1541_03516"/>
<dbReference type="eggNOG" id="KOG1343">
    <property type="taxonomic scope" value="Eukaryota"/>
</dbReference>
<dbReference type="AlphaFoldDB" id="W2RZ20"/>
<dbReference type="GO" id="GO:0000183">
    <property type="term" value="P:rDNA heterochromatin formation"/>
    <property type="evidence" value="ECO:0007669"/>
    <property type="project" value="EnsemblFungi"/>
</dbReference>
<dbReference type="RefSeq" id="XP_008716089.1">
    <property type="nucleotide sequence ID" value="XM_008717867.1"/>
</dbReference>
<dbReference type="SUPFAM" id="SSF52768">
    <property type="entry name" value="Arginase/deacetylase"/>
    <property type="match status" value="1"/>
</dbReference>
<evidence type="ECO:0000256" key="2">
    <source>
        <dbReference type="ARBA" id="ARBA00007738"/>
    </source>
</evidence>
<evidence type="ECO:0000313" key="16">
    <source>
        <dbReference type="Proteomes" id="UP000030752"/>
    </source>
</evidence>
<dbReference type="PANTHER" id="PTHR10625:SF5">
    <property type="entry name" value="HISTONE DEACETYLASE"/>
    <property type="match status" value="1"/>
</dbReference>
<feature type="compositionally biased region" description="Acidic residues" evidence="12">
    <location>
        <begin position="46"/>
        <end position="69"/>
    </location>
</feature>
<dbReference type="Pfam" id="PF00850">
    <property type="entry name" value="Hist_deacetyl"/>
    <property type="match status" value="1"/>
</dbReference>
<keyword evidence="5 11" id="KW-0378">Hydrolase</keyword>
<dbReference type="InParanoid" id="W2RZ20"/>
<dbReference type="GeneID" id="19970855"/>
<dbReference type="GO" id="GO:0031509">
    <property type="term" value="P:subtelomeric heterochromatin formation"/>
    <property type="evidence" value="ECO:0007669"/>
    <property type="project" value="EnsemblFungi"/>
</dbReference>
<evidence type="ECO:0000256" key="1">
    <source>
        <dbReference type="ARBA" id="ARBA00004123"/>
    </source>
</evidence>
<feature type="domain" description="Histone deacetylase" evidence="13">
    <location>
        <begin position="109"/>
        <end position="423"/>
    </location>
</feature>
<dbReference type="GO" id="GO:0003682">
    <property type="term" value="F:chromatin binding"/>
    <property type="evidence" value="ECO:0007669"/>
    <property type="project" value="EnsemblFungi"/>
</dbReference>
<proteinExistence type="inferred from homology"/>
<dbReference type="PIRSF" id="PIRSF037919">
    <property type="entry name" value="HDAC_II_yeast"/>
    <property type="match status" value="1"/>
</dbReference>
<protein>
    <recommendedName>
        <fullName evidence="3 11">Histone deacetylase</fullName>
        <ecNumber evidence="3 11">3.5.1.98</ecNumber>
    </recommendedName>
</protein>
<dbReference type="GO" id="GO:0042802">
    <property type="term" value="F:identical protein binding"/>
    <property type="evidence" value="ECO:0007669"/>
    <property type="project" value="EnsemblFungi"/>
</dbReference>
<dbReference type="FunFam" id="3.40.800.20:FF:000005">
    <property type="entry name" value="histone deacetylase 6"/>
    <property type="match status" value="1"/>
</dbReference>
<dbReference type="Pfam" id="PF09757">
    <property type="entry name" value="Arb2-like"/>
    <property type="match status" value="1"/>
</dbReference>
<keyword evidence="6 11" id="KW-0156">Chromatin regulator</keyword>
<dbReference type="GO" id="GO:0031078">
    <property type="term" value="F:histone H3K14 deacetylase activity, hydrolytic mechanism"/>
    <property type="evidence" value="ECO:0007669"/>
    <property type="project" value="UniProtKB-UniRule"/>
</dbReference>
<dbReference type="Gene3D" id="3.40.800.20">
    <property type="entry name" value="Histone deacetylase domain"/>
    <property type="match status" value="1"/>
</dbReference>
<gene>
    <name evidence="15" type="ORF">HMPREF1541_03516</name>
</gene>
<evidence type="ECO:0000256" key="12">
    <source>
        <dbReference type="SAM" id="MobiDB-lite"/>
    </source>
</evidence>
<evidence type="ECO:0000259" key="13">
    <source>
        <dbReference type="Pfam" id="PF00850"/>
    </source>
</evidence>
<evidence type="ECO:0000256" key="11">
    <source>
        <dbReference type="PIRNR" id="PIRNR037919"/>
    </source>
</evidence>
<evidence type="ECO:0000256" key="7">
    <source>
        <dbReference type="ARBA" id="ARBA00023015"/>
    </source>
</evidence>
<dbReference type="GO" id="GO:0045944">
    <property type="term" value="P:positive regulation of transcription by RNA polymerase II"/>
    <property type="evidence" value="ECO:0007669"/>
    <property type="project" value="EnsemblFungi"/>
</dbReference>
<dbReference type="GO" id="GO:0070824">
    <property type="term" value="C:SHREC complex"/>
    <property type="evidence" value="ECO:0007669"/>
    <property type="project" value="EnsemblFungi"/>
</dbReference>
<comment type="function">
    <text evidence="11">Responsible for the deacetylation of lysine residues on the N-terminal part of the core histones (H2A, H2B, H3 and H4). Histone deacetylation gives a tag for epigenetic repression and plays an important role in transcriptional regulation, cell cycle progression and developmental events.</text>
</comment>
<dbReference type="FunCoup" id="W2RZ20">
    <property type="interactions" value="152"/>
</dbReference>
<evidence type="ECO:0000256" key="6">
    <source>
        <dbReference type="ARBA" id="ARBA00022853"/>
    </source>
</evidence>
<evidence type="ECO:0000256" key="3">
    <source>
        <dbReference type="ARBA" id="ARBA00012111"/>
    </source>
</evidence>
<dbReference type="GO" id="GO:0030466">
    <property type="term" value="P:silent mating-type cassette heterochromatin formation"/>
    <property type="evidence" value="ECO:0007669"/>
    <property type="project" value="EnsemblFungi"/>
</dbReference>
<keyword evidence="4 11" id="KW-0678">Repressor</keyword>
<dbReference type="Proteomes" id="UP000030752">
    <property type="component" value="Unassembled WGS sequence"/>
</dbReference>
<dbReference type="GO" id="GO:0000791">
    <property type="term" value="C:euchromatin"/>
    <property type="evidence" value="ECO:0007669"/>
    <property type="project" value="EnsemblFungi"/>
</dbReference>
<evidence type="ECO:0000313" key="15">
    <source>
        <dbReference type="EMBL" id="ETN41580.1"/>
    </source>
</evidence>
<keyword evidence="9 11" id="KW-0539">Nucleus</keyword>
<dbReference type="GO" id="GO:0031934">
    <property type="term" value="C:mating-type region heterochromatin"/>
    <property type="evidence" value="ECO:0007669"/>
    <property type="project" value="EnsemblFungi"/>
</dbReference>
<evidence type="ECO:0000259" key="14">
    <source>
        <dbReference type="Pfam" id="PF09757"/>
    </source>
</evidence>